<evidence type="ECO:0000313" key="2">
    <source>
        <dbReference type="EMBL" id="KZT68725.1"/>
    </source>
</evidence>
<proteinExistence type="predicted"/>
<reference evidence="2 3" key="1">
    <citation type="journal article" date="2016" name="Mol. Biol. Evol.">
        <title>Comparative Genomics of Early-Diverging Mushroom-Forming Fungi Provides Insights into the Origins of Lignocellulose Decay Capabilities.</title>
        <authorList>
            <person name="Nagy L.G."/>
            <person name="Riley R."/>
            <person name="Tritt A."/>
            <person name="Adam C."/>
            <person name="Daum C."/>
            <person name="Floudas D."/>
            <person name="Sun H."/>
            <person name="Yadav J.S."/>
            <person name="Pangilinan J."/>
            <person name="Larsson K.H."/>
            <person name="Matsuura K."/>
            <person name="Barry K."/>
            <person name="Labutti K."/>
            <person name="Kuo R."/>
            <person name="Ohm R.A."/>
            <person name="Bhattacharya S.S."/>
            <person name="Shirouzu T."/>
            <person name="Yoshinaga Y."/>
            <person name="Martin F.M."/>
            <person name="Grigoriev I.V."/>
            <person name="Hibbett D.S."/>
        </authorList>
    </citation>
    <scope>NUCLEOTIDE SEQUENCE [LARGE SCALE GENOMIC DNA]</scope>
    <source>
        <strain evidence="2 3">L-15889</strain>
    </source>
</reference>
<dbReference type="AlphaFoldDB" id="A0A165PX05"/>
<organism evidence="2 3">
    <name type="scientific">Daedalea quercina L-15889</name>
    <dbReference type="NCBI Taxonomy" id="1314783"/>
    <lineage>
        <taxon>Eukaryota</taxon>
        <taxon>Fungi</taxon>
        <taxon>Dikarya</taxon>
        <taxon>Basidiomycota</taxon>
        <taxon>Agaricomycotina</taxon>
        <taxon>Agaricomycetes</taxon>
        <taxon>Polyporales</taxon>
        <taxon>Fomitopsis</taxon>
    </lineage>
</organism>
<accession>A0A165PX05</accession>
<feature type="compositionally biased region" description="Basic residues" evidence="1">
    <location>
        <begin position="1"/>
        <end position="10"/>
    </location>
</feature>
<dbReference type="EMBL" id="KV429064">
    <property type="protein sequence ID" value="KZT68725.1"/>
    <property type="molecule type" value="Genomic_DNA"/>
</dbReference>
<sequence>MVRSRSRAGTRRCQYSRKSAERRQANISSDIVSSGGQPCWSEGVGVKRGSVAESTTLKCNVWRFAHAWIGRTRSSARGQTMCSVRLRTLANMVRRDGGGDLTLSVLGGIRSDAGRGALVAFPEGLAQAQTACQGCGTQRATCSSHTQRVGRECSVIRSACR</sequence>
<evidence type="ECO:0000256" key="1">
    <source>
        <dbReference type="SAM" id="MobiDB-lite"/>
    </source>
</evidence>
<protein>
    <submittedName>
        <fullName evidence="2">Uncharacterized protein</fullName>
    </submittedName>
</protein>
<evidence type="ECO:0000313" key="3">
    <source>
        <dbReference type="Proteomes" id="UP000076727"/>
    </source>
</evidence>
<dbReference type="Proteomes" id="UP000076727">
    <property type="component" value="Unassembled WGS sequence"/>
</dbReference>
<feature type="region of interest" description="Disordered" evidence="1">
    <location>
        <begin position="1"/>
        <end position="22"/>
    </location>
</feature>
<name>A0A165PX05_9APHY</name>
<gene>
    <name evidence="2" type="ORF">DAEQUDRAFT_318343</name>
</gene>
<keyword evidence="3" id="KW-1185">Reference proteome</keyword>